<dbReference type="EMBL" id="UINC01190465">
    <property type="protein sequence ID" value="SVE04637.1"/>
    <property type="molecule type" value="Genomic_DNA"/>
</dbReference>
<reference evidence="1" key="1">
    <citation type="submission" date="2018-05" db="EMBL/GenBank/DDBJ databases">
        <authorList>
            <person name="Lanie J.A."/>
            <person name="Ng W.-L."/>
            <person name="Kazmierczak K.M."/>
            <person name="Andrzejewski T.M."/>
            <person name="Davidsen T.M."/>
            <person name="Wayne K.J."/>
            <person name="Tettelin H."/>
            <person name="Glass J.I."/>
            <person name="Rusch D."/>
            <person name="Podicherti R."/>
            <person name="Tsui H.-C.T."/>
            <person name="Winkler M.E."/>
        </authorList>
    </citation>
    <scope>NUCLEOTIDE SEQUENCE</scope>
</reference>
<dbReference type="AlphaFoldDB" id="A0A383A9Z4"/>
<feature type="non-terminal residue" evidence="1">
    <location>
        <position position="162"/>
    </location>
</feature>
<accession>A0A383A9Z4</accession>
<gene>
    <name evidence="1" type="ORF">METZ01_LOCUS457491</name>
</gene>
<proteinExistence type="predicted"/>
<sequence length="162" mass="16211">MIKNILFPMMFLVSSLFANTLGLADNGDGSWNVTYSSEEIIAGFQFNVDGTTVNSASGGDATANGFMISANATTVLGFSLTGGTIPAGNGTLVVLDLPGTPTGLSGIVVSDTSGNAIEFTYDGGDDCPSGVYDCAGVCDGDAVEDCAGECGGDAEVDECGDC</sequence>
<protein>
    <submittedName>
        <fullName evidence="1">Uncharacterized protein</fullName>
    </submittedName>
</protein>
<evidence type="ECO:0000313" key="1">
    <source>
        <dbReference type="EMBL" id="SVE04637.1"/>
    </source>
</evidence>
<name>A0A383A9Z4_9ZZZZ</name>
<organism evidence="1">
    <name type="scientific">marine metagenome</name>
    <dbReference type="NCBI Taxonomy" id="408172"/>
    <lineage>
        <taxon>unclassified sequences</taxon>
        <taxon>metagenomes</taxon>
        <taxon>ecological metagenomes</taxon>
    </lineage>
</organism>